<keyword evidence="2" id="KW-0813">Transport</keyword>
<comment type="caution">
    <text evidence="9">The sequence shown here is derived from an EMBL/GenBank/DDBJ whole genome shotgun (WGS) entry which is preliminary data.</text>
</comment>
<feature type="transmembrane region" description="Helical" evidence="8">
    <location>
        <begin position="259"/>
        <end position="281"/>
    </location>
</feature>
<feature type="transmembrane region" description="Helical" evidence="8">
    <location>
        <begin position="85"/>
        <end position="105"/>
    </location>
</feature>
<dbReference type="SUPFAM" id="SSF103473">
    <property type="entry name" value="MFS general substrate transporter"/>
    <property type="match status" value="1"/>
</dbReference>
<accession>A0A918SZV6</accession>
<evidence type="ECO:0000256" key="2">
    <source>
        <dbReference type="ARBA" id="ARBA00022448"/>
    </source>
</evidence>
<evidence type="ECO:0000313" key="9">
    <source>
        <dbReference type="EMBL" id="GHA75763.1"/>
    </source>
</evidence>
<reference evidence="9" key="2">
    <citation type="submission" date="2020-09" db="EMBL/GenBank/DDBJ databases">
        <authorList>
            <person name="Sun Q."/>
            <person name="Ohkuma M."/>
        </authorList>
    </citation>
    <scope>NUCLEOTIDE SEQUENCE</scope>
    <source>
        <strain evidence="9">JCM 4518</strain>
    </source>
</reference>
<dbReference type="RefSeq" id="WP_189976064.1">
    <property type="nucleotide sequence ID" value="NZ_BMUL01000004.1"/>
</dbReference>
<feature type="compositionally biased region" description="Basic and acidic residues" evidence="7">
    <location>
        <begin position="445"/>
        <end position="455"/>
    </location>
</feature>
<feature type="compositionally biased region" description="Gly residues" evidence="7">
    <location>
        <begin position="25"/>
        <end position="34"/>
    </location>
</feature>
<dbReference type="PANTHER" id="PTHR23513:SF6">
    <property type="entry name" value="MAJOR FACILITATOR SUPERFAMILY ASSOCIATED DOMAIN-CONTAINING PROTEIN"/>
    <property type="match status" value="1"/>
</dbReference>
<keyword evidence="3" id="KW-1003">Cell membrane</keyword>
<protein>
    <submittedName>
        <fullName evidence="9">MFS transporter</fullName>
    </submittedName>
</protein>
<gene>
    <name evidence="9" type="ORF">GCM10010305_18120</name>
</gene>
<feature type="transmembrane region" description="Helical" evidence="8">
    <location>
        <begin position="350"/>
        <end position="370"/>
    </location>
</feature>
<sequence length="466" mass="48328">MTSTEPRTAPDAGPRTAPRTEPRAGDGGGDGGGAVRPRHPLRADRDYRALWAGDAVSQFGSKITEFVLPLLMVTGLHATGTQVGLLQTLYMAPFFLLPLFVGVWLDRRPARPVMIATDLVRFALVLAVPVLALFDGLALWHVWLIALLGGSLSAVYDIAATAYLPRLLPTAQLPSANSLVTANQAVGGTAGPGLAGWLAALFGPAATLVFDALSYLASASALMLIRHRETAVRSTAPRDLRKELGEGLRSVLDNPPLRAVAVHAGVYNAGIALLNLAFLMRFVRETGHDSADFGLVMVAGGIGAVAGALAAPRLLRRLGFGPAFLTVLVFSTTPYPLLLTVDGGGGDLPVSALAYLLGTGGASAGSVIAVTLRQRLTAPHLYARTTATYRLISFGMLTAGTTCAGLLTQYAGARTALAVAPVLLFLSVVPIAGRPVRTLRAVPERAGGEHGDRDGGQAAEVASSGS</sequence>
<evidence type="ECO:0000256" key="5">
    <source>
        <dbReference type="ARBA" id="ARBA00022989"/>
    </source>
</evidence>
<dbReference type="PANTHER" id="PTHR23513">
    <property type="entry name" value="INTEGRAL MEMBRANE EFFLUX PROTEIN-RELATED"/>
    <property type="match status" value="1"/>
</dbReference>
<organism evidence="9 10">
    <name type="scientific">Streptomyces termitum</name>
    <dbReference type="NCBI Taxonomy" id="67368"/>
    <lineage>
        <taxon>Bacteria</taxon>
        <taxon>Bacillati</taxon>
        <taxon>Actinomycetota</taxon>
        <taxon>Actinomycetes</taxon>
        <taxon>Kitasatosporales</taxon>
        <taxon>Streptomycetaceae</taxon>
        <taxon>Streptomyces</taxon>
    </lineage>
</organism>
<proteinExistence type="predicted"/>
<dbReference type="Pfam" id="PF05977">
    <property type="entry name" value="MFS_3"/>
    <property type="match status" value="1"/>
</dbReference>
<dbReference type="EMBL" id="BMUL01000004">
    <property type="protein sequence ID" value="GHA75763.1"/>
    <property type="molecule type" value="Genomic_DNA"/>
</dbReference>
<name>A0A918SZV6_9ACTN</name>
<feature type="region of interest" description="Disordered" evidence="7">
    <location>
        <begin position="1"/>
        <end position="39"/>
    </location>
</feature>
<feature type="transmembrane region" description="Helical" evidence="8">
    <location>
        <begin position="391"/>
        <end position="410"/>
    </location>
</feature>
<dbReference type="CDD" id="cd06173">
    <property type="entry name" value="MFS_MefA_like"/>
    <property type="match status" value="1"/>
</dbReference>
<evidence type="ECO:0000256" key="7">
    <source>
        <dbReference type="SAM" id="MobiDB-lite"/>
    </source>
</evidence>
<evidence type="ECO:0000256" key="1">
    <source>
        <dbReference type="ARBA" id="ARBA00004651"/>
    </source>
</evidence>
<dbReference type="GO" id="GO:0005886">
    <property type="term" value="C:plasma membrane"/>
    <property type="evidence" value="ECO:0007669"/>
    <property type="project" value="UniProtKB-SubCell"/>
</dbReference>
<feature type="transmembrane region" description="Helical" evidence="8">
    <location>
        <begin position="416"/>
        <end position="433"/>
    </location>
</feature>
<dbReference type="Proteomes" id="UP000644020">
    <property type="component" value="Unassembled WGS sequence"/>
</dbReference>
<keyword evidence="10" id="KW-1185">Reference proteome</keyword>
<reference evidence="9" key="1">
    <citation type="journal article" date="2014" name="Int. J. Syst. Evol. Microbiol.">
        <title>Complete genome sequence of Corynebacterium casei LMG S-19264T (=DSM 44701T), isolated from a smear-ripened cheese.</title>
        <authorList>
            <consortium name="US DOE Joint Genome Institute (JGI-PGF)"/>
            <person name="Walter F."/>
            <person name="Albersmeier A."/>
            <person name="Kalinowski J."/>
            <person name="Ruckert C."/>
        </authorList>
    </citation>
    <scope>NUCLEOTIDE SEQUENCE</scope>
    <source>
        <strain evidence="9">JCM 4518</strain>
    </source>
</reference>
<keyword evidence="5 8" id="KW-1133">Transmembrane helix</keyword>
<evidence type="ECO:0000256" key="3">
    <source>
        <dbReference type="ARBA" id="ARBA00022475"/>
    </source>
</evidence>
<keyword evidence="6 8" id="KW-0472">Membrane</keyword>
<keyword evidence="4 8" id="KW-0812">Transmembrane</keyword>
<evidence type="ECO:0000256" key="6">
    <source>
        <dbReference type="ARBA" id="ARBA00023136"/>
    </source>
</evidence>
<feature type="transmembrane region" description="Helical" evidence="8">
    <location>
        <begin position="112"/>
        <end position="134"/>
    </location>
</feature>
<evidence type="ECO:0000256" key="8">
    <source>
        <dbReference type="SAM" id="Phobius"/>
    </source>
</evidence>
<evidence type="ECO:0000256" key="4">
    <source>
        <dbReference type="ARBA" id="ARBA00022692"/>
    </source>
</evidence>
<feature type="transmembrane region" description="Helical" evidence="8">
    <location>
        <begin position="293"/>
        <end position="311"/>
    </location>
</feature>
<feature type="transmembrane region" description="Helical" evidence="8">
    <location>
        <begin position="318"/>
        <end position="338"/>
    </location>
</feature>
<dbReference type="AlphaFoldDB" id="A0A918SZV6"/>
<dbReference type="InterPro" id="IPR036259">
    <property type="entry name" value="MFS_trans_sf"/>
</dbReference>
<feature type="transmembrane region" description="Helical" evidence="8">
    <location>
        <begin position="205"/>
        <end position="225"/>
    </location>
</feature>
<dbReference type="InterPro" id="IPR010290">
    <property type="entry name" value="TM_effector"/>
</dbReference>
<comment type="subcellular location">
    <subcellularLocation>
        <location evidence="1">Cell membrane</location>
        <topology evidence="1">Multi-pass membrane protein</topology>
    </subcellularLocation>
</comment>
<feature type="region of interest" description="Disordered" evidence="7">
    <location>
        <begin position="445"/>
        <end position="466"/>
    </location>
</feature>
<dbReference type="Gene3D" id="1.20.1250.20">
    <property type="entry name" value="MFS general substrate transporter like domains"/>
    <property type="match status" value="1"/>
</dbReference>
<evidence type="ECO:0000313" key="10">
    <source>
        <dbReference type="Proteomes" id="UP000644020"/>
    </source>
</evidence>